<sequence length="128" mass="15002">MYRGKQMLLIIILFIILLLCPLLFILSNPLAGLSMGSSRQHAPYKNHINKFRKTKRKNMAREYYSVKPRILRRWKLKACDCVAKEMQRGMLSCRLTAYRYSTCIFHILAVQSLIRAYLHKAHIVFTVG</sequence>
<reference evidence="1" key="1">
    <citation type="journal article" date="2020" name="Stud. Mycol.">
        <title>101 Dothideomycetes genomes: a test case for predicting lifestyles and emergence of pathogens.</title>
        <authorList>
            <person name="Haridas S."/>
            <person name="Albert R."/>
            <person name="Binder M."/>
            <person name="Bloem J."/>
            <person name="Labutti K."/>
            <person name="Salamov A."/>
            <person name="Andreopoulos B."/>
            <person name="Baker S."/>
            <person name="Barry K."/>
            <person name="Bills G."/>
            <person name="Bluhm B."/>
            <person name="Cannon C."/>
            <person name="Castanera R."/>
            <person name="Culley D."/>
            <person name="Daum C."/>
            <person name="Ezra D."/>
            <person name="Gonzalez J."/>
            <person name="Henrissat B."/>
            <person name="Kuo A."/>
            <person name="Liang C."/>
            <person name="Lipzen A."/>
            <person name="Lutzoni F."/>
            <person name="Magnuson J."/>
            <person name="Mondo S."/>
            <person name="Nolan M."/>
            <person name="Ohm R."/>
            <person name="Pangilinan J."/>
            <person name="Park H.-J."/>
            <person name="Ramirez L."/>
            <person name="Alfaro M."/>
            <person name="Sun H."/>
            <person name="Tritt A."/>
            <person name="Yoshinaga Y."/>
            <person name="Zwiers L.-H."/>
            <person name="Turgeon B."/>
            <person name="Goodwin S."/>
            <person name="Spatafora J."/>
            <person name="Crous P."/>
            <person name="Grigoriev I."/>
        </authorList>
    </citation>
    <scope>NUCLEOTIDE SEQUENCE</scope>
    <source>
        <strain evidence="1">CBS 473.64</strain>
    </source>
</reference>
<accession>A0A6A6S389</accession>
<dbReference type="AlphaFoldDB" id="A0A6A6S389"/>
<dbReference type="EMBL" id="MU006781">
    <property type="protein sequence ID" value="KAF2642289.1"/>
    <property type="molecule type" value="Genomic_DNA"/>
</dbReference>
<proteinExistence type="predicted"/>
<dbReference type="Proteomes" id="UP000799753">
    <property type="component" value="Unassembled WGS sequence"/>
</dbReference>
<protein>
    <submittedName>
        <fullName evidence="1">Uncharacterized protein</fullName>
    </submittedName>
</protein>
<evidence type="ECO:0000313" key="2">
    <source>
        <dbReference type="Proteomes" id="UP000799753"/>
    </source>
</evidence>
<organism evidence="1 2">
    <name type="scientific">Massarina eburnea CBS 473.64</name>
    <dbReference type="NCBI Taxonomy" id="1395130"/>
    <lineage>
        <taxon>Eukaryota</taxon>
        <taxon>Fungi</taxon>
        <taxon>Dikarya</taxon>
        <taxon>Ascomycota</taxon>
        <taxon>Pezizomycotina</taxon>
        <taxon>Dothideomycetes</taxon>
        <taxon>Pleosporomycetidae</taxon>
        <taxon>Pleosporales</taxon>
        <taxon>Massarineae</taxon>
        <taxon>Massarinaceae</taxon>
        <taxon>Massarina</taxon>
    </lineage>
</organism>
<evidence type="ECO:0000313" key="1">
    <source>
        <dbReference type="EMBL" id="KAF2642289.1"/>
    </source>
</evidence>
<name>A0A6A6S389_9PLEO</name>
<gene>
    <name evidence="1" type="ORF">P280DRAFT_262573</name>
</gene>
<keyword evidence="2" id="KW-1185">Reference proteome</keyword>